<dbReference type="AlphaFoldDB" id="A0A381MZU9"/>
<dbReference type="Pfam" id="PF00133">
    <property type="entry name" value="tRNA-synt_1"/>
    <property type="match status" value="2"/>
</dbReference>
<keyword evidence="6" id="KW-0067">ATP-binding</keyword>
<evidence type="ECO:0000256" key="6">
    <source>
        <dbReference type="ARBA" id="ARBA00022840"/>
    </source>
</evidence>
<keyword evidence="5" id="KW-0547">Nucleotide-binding</keyword>
<name>A0A381MZU9_9ZZZZ</name>
<dbReference type="GO" id="GO:0005829">
    <property type="term" value="C:cytosol"/>
    <property type="evidence" value="ECO:0007669"/>
    <property type="project" value="TreeGrafter"/>
</dbReference>
<evidence type="ECO:0000256" key="8">
    <source>
        <dbReference type="ARBA" id="ARBA00023146"/>
    </source>
</evidence>
<evidence type="ECO:0000259" key="13">
    <source>
        <dbReference type="Pfam" id="PF09334"/>
    </source>
</evidence>
<dbReference type="CDD" id="cd00812">
    <property type="entry name" value="LeuRS_core"/>
    <property type="match status" value="1"/>
</dbReference>
<accession>A0A381MZU9</accession>
<dbReference type="GO" id="GO:0004823">
    <property type="term" value="F:leucine-tRNA ligase activity"/>
    <property type="evidence" value="ECO:0007669"/>
    <property type="project" value="UniProtKB-EC"/>
</dbReference>
<comment type="catalytic activity">
    <reaction evidence="10">
        <text>tRNA(Leu) + L-leucine + ATP = L-leucyl-tRNA(Leu) + AMP + diphosphate</text>
        <dbReference type="Rhea" id="RHEA:11688"/>
        <dbReference type="Rhea" id="RHEA-COMP:9613"/>
        <dbReference type="Rhea" id="RHEA-COMP:9622"/>
        <dbReference type="ChEBI" id="CHEBI:30616"/>
        <dbReference type="ChEBI" id="CHEBI:33019"/>
        <dbReference type="ChEBI" id="CHEBI:57427"/>
        <dbReference type="ChEBI" id="CHEBI:78442"/>
        <dbReference type="ChEBI" id="CHEBI:78494"/>
        <dbReference type="ChEBI" id="CHEBI:456215"/>
        <dbReference type="EC" id="6.1.1.4"/>
    </reaction>
</comment>
<dbReference type="InterPro" id="IPR001412">
    <property type="entry name" value="aa-tRNA-synth_I_CS"/>
</dbReference>
<dbReference type="HAMAP" id="MF_00049_B">
    <property type="entry name" value="Leu_tRNA_synth_B"/>
    <property type="match status" value="1"/>
</dbReference>
<keyword evidence="4" id="KW-0436">Ligase</keyword>
<reference evidence="15" key="1">
    <citation type="submission" date="2018-05" db="EMBL/GenBank/DDBJ databases">
        <authorList>
            <person name="Lanie J.A."/>
            <person name="Ng W.-L."/>
            <person name="Kazmierczak K.M."/>
            <person name="Andrzejewski T.M."/>
            <person name="Davidsen T.M."/>
            <person name="Wayne K.J."/>
            <person name="Tettelin H."/>
            <person name="Glass J.I."/>
            <person name="Rusch D."/>
            <person name="Podicherti R."/>
            <person name="Tsui H.-C.T."/>
            <person name="Winkler M.E."/>
        </authorList>
    </citation>
    <scope>NUCLEOTIDE SEQUENCE</scope>
</reference>
<dbReference type="InterPro" id="IPR009008">
    <property type="entry name" value="Val/Leu/Ile-tRNA-synth_edit"/>
</dbReference>
<evidence type="ECO:0000259" key="12">
    <source>
        <dbReference type="Pfam" id="PF08264"/>
    </source>
</evidence>
<gene>
    <name evidence="15" type="ORF">METZ01_LOCUS639</name>
</gene>
<dbReference type="GO" id="GO:0005524">
    <property type="term" value="F:ATP binding"/>
    <property type="evidence" value="ECO:0007669"/>
    <property type="project" value="UniProtKB-KW"/>
</dbReference>
<dbReference type="FunFam" id="3.40.50.620:FF:000056">
    <property type="entry name" value="Leucine--tRNA ligase"/>
    <property type="match status" value="1"/>
</dbReference>
<dbReference type="CDD" id="cd07958">
    <property type="entry name" value="Anticodon_Ia_Leu_BEm"/>
    <property type="match status" value="1"/>
</dbReference>
<proteinExistence type="inferred from homology"/>
<dbReference type="GO" id="GO:0002161">
    <property type="term" value="F:aminoacyl-tRNA deacylase activity"/>
    <property type="evidence" value="ECO:0007669"/>
    <property type="project" value="InterPro"/>
</dbReference>
<evidence type="ECO:0000259" key="14">
    <source>
        <dbReference type="Pfam" id="PF13603"/>
    </source>
</evidence>
<sequence length="857" mass="99243">MKNYSPKKSEPYWQDIWEKKASFKTKPVDNNFPKKYILEMFPYPSGKIHMGHVRNYTIGDVISRYRRARGDNVLHPMGWDAFGMPAENAAMEKGVHPEEWTHQNIRKMREQLKSLGLSLDWEREFSTCDEEYMKHQQRIFIDFLENGIAYRKESEVNWDPVDKTVLANEQVIDGLGWRSGVPVERKILKQWFFKISEFSEILLNELDNLRDWPEKVKLMQKNWIGRSEGVVFTFNVINEENNSVENIDVYSTRPDTLFGANFCAIAPDHKLSIKLKSHNPKIAKFIEKCQKTASSEEAIEKVEKEGIDTGLKAVHPFIHNKYLPVYIANFVLSGYGQGAIFGCPAHDQRDLDFSLKYNLPFLPVVCPFDEEEEKFLIIDKAYTGDGYLINSDFLNGMNVEEANKVSISRLMRDHNGKEEINYRLRDWGVSRQRYWGCPIPVIHCNKCGIVPAKKSDLPITLPKDVKFDRPGNPLESHPSWKRTKCPKCGEESKRETDTFDTFVDSSWYFARFCDLNKEKPIDEKSSKYWLPVDQYIGGVEHAILHLLYARFFTKALKKTGHMDLDEPFQGMFTQGMVCHETYRNHDGVWIEPEFAERLDDKFVHKETKEILRVGSSEKMSKSKKNIIDPDVIIKKYGADTARWFVMSDSPPDRDIFWTEAGIESANKFLNRVWKTIINYSEILKKKDTIKNSSSQNSKEVRKLSHKTLVRLTEDLERKSFNNAIARLYSFVGALNKDEITKNANHQAAKEALEFLLIMLGPFAPHLAEEGWRYIEGDGLLCEQKWPDHINNFVVEDKIKIAIQINGKRRDEMLIAKDVGDDVISEMAIKTKKITRHIGDRKIKKVIVVAGKVVNIVL</sequence>
<feature type="domain" description="Methionyl/Leucyl tRNA synthetase" evidence="13">
    <location>
        <begin position="40"/>
        <end position="171"/>
    </location>
</feature>
<evidence type="ECO:0000256" key="1">
    <source>
        <dbReference type="ARBA" id="ARBA00005594"/>
    </source>
</evidence>
<dbReference type="InterPro" id="IPR002300">
    <property type="entry name" value="aa-tRNA-synth_Ia"/>
</dbReference>
<evidence type="ECO:0000256" key="4">
    <source>
        <dbReference type="ARBA" id="ARBA00022598"/>
    </source>
</evidence>
<evidence type="ECO:0000256" key="7">
    <source>
        <dbReference type="ARBA" id="ARBA00022917"/>
    </source>
</evidence>
<dbReference type="Pfam" id="PF13603">
    <property type="entry name" value="tRNA-synt_1_2"/>
    <property type="match status" value="1"/>
</dbReference>
<dbReference type="InterPro" id="IPR002302">
    <property type="entry name" value="Leu-tRNA-ligase"/>
</dbReference>
<evidence type="ECO:0000256" key="9">
    <source>
        <dbReference type="ARBA" id="ARBA00030520"/>
    </source>
</evidence>
<feature type="domain" description="Leucyl-tRNA synthetase editing" evidence="14">
    <location>
        <begin position="221"/>
        <end position="408"/>
    </location>
</feature>
<keyword evidence="8" id="KW-0030">Aminoacyl-tRNA synthetase</keyword>
<evidence type="ECO:0000256" key="10">
    <source>
        <dbReference type="ARBA" id="ARBA00047469"/>
    </source>
</evidence>
<evidence type="ECO:0000256" key="5">
    <source>
        <dbReference type="ARBA" id="ARBA00022741"/>
    </source>
</evidence>
<dbReference type="EC" id="6.1.1.4" evidence="2"/>
<dbReference type="InterPro" id="IPR014729">
    <property type="entry name" value="Rossmann-like_a/b/a_fold"/>
</dbReference>
<comment type="similarity">
    <text evidence="1">Belongs to the class-I aminoacyl-tRNA synthetase family.</text>
</comment>
<dbReference type="PANTHER" id="PTHR43740">
    <property type="entry name" value="LEUCYL-TRNA SYNTHETASE"/>
    <property type="match status" value="1"/>
</dbReference>
<dbReference type="InterPro" id="IPR013155">
    <property type="entry name" value="M/V/L/I-tRNA-synth_anticd-bd"/>
</dbReference>
<feature type="domain" description="Aminoacyl-tRNA synthetase class Ia" evidence="11">
    <location>
        <begin position="612"/>
        <end position="656"/>
    </location>
</feature>
<dbReference type="InterPro" id="IPR009080">
    <property type="entry name" value="tRNAsynth_Ia_anticodon-bd"/>
</dbReference>
<dbReference type="GO" id="GO:0006429">
    <property type="term" value="P:leucyl-tRNA aminoacylation"/>
    <property type="evidence" value="ECO:0007669"/>
    <property type="project" value="InterPro"/>
</dbReference>
<evidence type="ECO:0000313" key="15">
    <source>
        <dbReference type="EMBL" id="SUZ47785.1"/>
    </source>
</evidence>
<dbReference type="Pfam" id="PF08264">
    <property type="entry name" value="Anticodon_1"/>
    <property type="match status" value="1"/>
</dbReference>
<keyword evidence="7" id="KW-0648">Protein biosynthesis</keyword>
<dbReference type="EMBL" id="UINC01000034">
    <property type="protein sequence ID" value="SUZ47785.1"/>
    <property type="molecule type" value="Genomic_DNA"/>
</dbReference>
<dbReference type="InterPro" id="IPR015413">
    <property type="entry name" value="Methionyl/Leucyl_tRNA_Synth"/>
</dbReference>
<dbReference type="Pfam" id="PF09334">
    <property type="entry name" value="tRNA-synt_1g"/>
    <property type="match status" value="1"/>
</dbReference>
<dbReference type="FunFam" id="1.10.730.10:FF:000002">
    <property type="entry name" value="Leucine--tRNA ligase"/>
    <property type="match status" value="1"/>
</dbReference>
<organism evidence="15">
    <name type="scientific">marine metagenome</name>
    <dbReference type="NCBI Taxonomy" id="408172"/>
    <lineage>
        <taxon>unclassified sequences</taxon>
        <taxon>metagenomes</taxon>
        <taxon>ecological metagenomes</taxon>
    </lineage>
</organism>
<feature type="domain" description="Methionyl/Valyl/Leucyl/Isoleucyl-tRNA synthetase anticodon-binding" evidence="12">
    <location>
        <begin position="700"/>
        <end position="818"/>
    </location>
</feature>
<dbReference type="NCBIfam" id="TIGR00396">
    <property type="entry name" value="leuS_bact"/>
    <property type="match status" value="1"/>
</dbReference>
<dbReference type="SUPFAM" id="SSF52374">
    <property type="entry name" value="Nucleotidylyl transferase"/>
    <property type="match status" value="1"/>
</dbReference>
<feature type="domain" description="Aminoacyl-tRNA synthetase class Ia" evidence="11">
    <location>
        <begin position="423"/>
        <end position="580"/>
    </location>
</feature>
<dbReference type="SUPFAM" id="SSF50677">
    <property type="entry name" value="ValRS/IleRS/LeuRS editing domain"/>
    <property type="match status" value="1"/>
</dbReference>
<protein>
    <recommendedName>
        <fullName evidence="2">leucine--tRNA ligase</fullName>
        <ecNumber evidence="2">6.1.1.4</ecNumber>
    </recommendedName>
    <alternativeName>
        <fullName evidence="9">Leucyl-tRNA synthetase</fullName>
    </alternativeName>
</protein>
<dbReference type="FunFam" id="3.40.50.620:FF:000003">
    <property type="entry name" value="Leucine--tRNA ligase"/>
    <property type="match status" value="1"/>
</dbReference>
<dbReference type="PROSITE" id="PS00178">
    <property type="entry name" value="AA_TRNA_LIGASE_I"/>
    <property type="match status" value="1"/>
</dbReference>
<evidence type="ECO:0000256" key="3">
    <source>
        <dbReference type="ARBA" id="ARBA00022490"/>
    </source>
</evidence>
<dbReference type="PANTHER" id="PTHR43740:SF2">
    <property type="entry name" value="LEUCINE--TRNA LIGASE, MITOCHONDRIAL"/>
    <property type="match status" value="1"/>
</dbReference>
<dbReference type="Gene3D" id="1.10.730.10">
    <property type="entry name" value="Isoleucyl-tRNA Synthetase, Domain 1"/>
    <property type="match status" value="1"/>
</dbReference>
<keyword evidence="3" id="KW-0963">Cytoplasm</keyword>
<dbReference type="InterPro" id="IPR025709">
    <property type="entry name" value="Leu_tRNA-synth_edit"/>
</dbReference>
<dbReference type="SUPFAM" id="SSF47323">
    <property type="entry name" value="Anticodon-binding domain of a subclass of class I aminoacyl-tRNA synthetases"/>
    <property type="match status" value="1"/>
</dbReference>
<evidence type="ECO:0000259" key="11">
    <source>
        <dbReference type="Pfam" id="PF00133"/>
    </source>
</evidence>
<dbReference type="Gene3D" id="3.40.50.620">
    <property type="entry name" value="HUPs"/>
    <property type="match status" value="2"/>
</dbReference>
<dbReference type="PRINTS" id="PR00985">
    <property type="entry name" value="TRNASYNTHLEU"/>
</dbReference>
<evidence type="ECO:0000256" key="2">
    <source>
        <dbReference type="ARBA" id="ARBA00013164"/>
    </source>
</evidence>